<name>A0A8J5R4H3_9ASCO</name>
<proteinExistence type="predicted"/>
<evidence type="ECO:0000259" key="6">
    <source>
        <dbReference type="PROSITE" id="PS51536"/>
    </source>
</evidence>
<dbReference type="PANTHER" id="PTHR13586">
    <property type="entry name" value="SCD6 PROTEIN-RELATED"/>
    <property type="match status" value="1"/>
</dbReference>
<dbReference type="PROSITE" id="PS52002">
    <property type="entry name" value="SM"/>
    <property type="match status" value="1"/>
</dbReference>
<evidence type="ECO:0000256" key="3">
    <source>
        <dbReference type="SAM" id="MobiDB-lite"/>
    </source>
</evidence>
<dbReference type="OrthoDB" id="21539at2759"/>
<feature type="domain" description="TFG box profile" evidence="6">
    <location>
        <begin position="273"/>
        <end position="293"/>
    </location>
</feature>
<feature type="domain" description="DFDF" evidence="4">
    <location>
        <begin position="220"/>
        <end position="256"/>
    </location>
</feature>
<feature type="domain" description="Sm" evidence="7">
    <location>
        <begin position="1"/>
        <end position="83"/>
    </location>
</feature>
<evidence type="ECO:0008006" key="10">
    <source>
        <dbReference type="Google" id="ProtNLM"/>
    </source>
</evidence>
<dbReference type="GO" id="GO:0003729">
    <property type="term" value="F:mRNA binding"/>
    <property type="evidence" value="ECO:0007669"/>
    <property type="project" value="TreeGrafter"/>
</dbReference>
<feature type="compositionally biased region" description="Gly residues" evidence="3">
    <location>
        <begin position="301"/>
        <end position="335"/>
    </location>
</feature>
<feature type="short sequence motif" description="TFG box" evidence="2">
    <location>
        <begin position="273"/>
        <end position="293"/>
    </location>
</feature>
<feature type="region of interest" description="Disordered" evidence="3">
    <location>
        <begin position="91"/>
        <end position="229"/>
    </location>
</feature>
<evidence type="ECO:0000313" key="9">
    <source>
        <dbReference type="Proteomes" id="UP000694255"/>
    </source>
</evidence>
<feature type="short sequence motif" description="FFD box" evidence="1">
    <location>
        <begin position="254"/>
        <end position="270"/>
    </location>
</feature>
<dbReference type="InterPro" id="IPR025768">
    <property type="entry name" value="TFG_box"/>
</dbReference>
<dbReference type="InterPro" id="IPR047575">
    <property type="entry name" value="Sm"/>
</dbReference>
<dbReference type="PROSITE" id="PS51512">
    <property type="entry name" value="DFDF"/>
    <property type="match status" value="1"/>
</dbReference>
<dbReference type="AlphaFoldDB" id="A0A8J5R4H3"/>
<feature type="compositionally biased region" description="Basic residues" evidence="3">
    <location>
        <begin position="201"/>
        <end position="212"/>
    </location>
</feature>
<dbReference type="SMART" id="SM01271">
    <property type="entry name" value="LSM14"/>
    <property type="match status" value="1"/>
</dbReference>
<dbReference type="GeneID" id="73468132"/>
<keyword evidence="9" id="KW-1185">Reference proteome</keyword>
<feature type="compositionally biased region" description="Polar residues" evidence="3">
    <location>
        <begin position="146"/>
        <end position="161"/>
    </location>
</feature>
<dbReference type="InterPro" id="IPR025761">
    <property type="entry name" value="FFD_box"/>
</dbReference>
<evidence type="ECO:0000313" key="8">
    <source>
        <dbReference type="EMBL" id="KAG7665275.1"/>
    </source>
</evidence>
<sequence>MSNYIGKTISLISNKGLRYVGLLDNINAEDATVALKSVRMFGTEGRLAAQGNPNLEVPPGNDIYDYVVFRGSDVKDLSVLDIPVDQVKPEGPTAGYYAPPTMPQTAAPPVSAGPTGSIPQSAPATTTTAAAPAQPAAAPGPGAAVPSQTAAVPTETATEKSPVSGKPQPTKTEKPRDETPTKTTTEEVADAQPGSEPTAHHSPRHHHHHPQARRGSADSAKHKGPDIPTEEFDFEQANAKFSKELEQERELEHTGYNKSASFFDNISSSTEERNSMRWAEEKNLNLDTFGESSLHRRGRGGYRGGRGGYRGRGGRGGGYRGGNWRGGSGSRGGGSRNNTNDYHNKPEWA</sequence>
<comment type="caution">
    <text evidence="8">The sequence shown here is derived from an EMBL/GenBank/DDBJ whole genome shotgun (WGS) entry which is preliminary data.</text>
</comment>
<dbReference type="GO" id="GO:0000932">
    <property type="term" value="C:P-body"/>
    <property type="evidence" value="ECO:0007669"/>
    <property type="project" value="TreeGrafter"/>
</dbReference>
<evidence type="ECO:0000259" key="7">
    <source>
        <dbReference type="PROSITE" id="PS52002"/>
    </source>
</evidence>
<evidence type="ECO:0000256" key="2">
    <source>
        <dbReference type="PROSITE-ProRule" id="PRU00869"/>
    </source>
</evidence>
<feature type="compositionally biased region" description="Basic and acidic residues" evidence="3">
    <location>
        <begin position="215"/>
        <end position="225"/>
    </location>
</feature>
<dbReference type="SMART" id="SM01199">
    <property type="entry name" value="FDF"/>
    <property type="match status" value="1"/>
</dbReference>
<feature type="region of interest" description="Disordered" evidence="3">
    <location>
        <begin position="289"/>
        <end position="349"/>
    </location>
</feature>
<dbReference type="InterPro" id="IPR019050">
    <property type="entry name" value="FDF_dom"/>
</dbReference>
<gene>
    <name evidence="8" type="ORF">J8A68_001331</name>
</gene>
<protein>
    <recommendedName>
        <fullName evidence="10">Protein SCD6</fullName>
    </recommendedName>
</protein>
<dbReference type="InterPro" id="IPR025762">
    <property type="entry name" value="DFDF"/>
</dbReference>
<dbReference type="GO" id="GO:0034063">
    <property type="term" value="P:stress granule assembly"/>
    <property type="evidence" value="ECO:0007669"/>
    <property type="project" value="TreeGrafter"/>
</dbReference>
<dbReference type="RefSeq" id="XP_049265507.1">
    <property type="nucleotide sequence ID" value="XM_049404974.1"/>
</dbReference>
<dbReference type="CDD" id="cd01736">
    <property type="entry name" value="LSm14_N"/>
    <property type="match status" value="1"/>
</dbReference>
<reference evidence="8 9" key="1">
    <citation type="journal article" date="2021" name="DNA Res.">
        <title>Genome analysis of Candida subhashii reveals its hybrid nature and dual mitochondrial genome conformations.</title>
        <authorList>
            <person name="Mixao V."/>
            <person name="Hegedusova E."/>
            <person name="Saus E."/>
            <person name="Pryszcz L.P."/>
            <person name="Cillingova A."/>
            <person name="Nosek J."/>
            <person name="Gabaldon T."/>
        </authorList>
    </citation>
    <scope>NUCLEOTIDE SEQUENCE [LARGE SCALE GENOMIC DNA]</scope>
    <source>
        <strain evidence="8 9">CBS 10753</strain>
    </source>
</reference>
<feature type="compositionally biased region" description="Low complexity" evidence="3">
    <location>
        <begin position="122"/>
        <end position="144"/>
    </location>
</feature>
<dbReference type="Pfam" id="PF12701">
    <property type="entry name" value="LSM14"/>
    <property type="match status" value="1"/>
</dbReference>
<organism evidence="8 9">
    <name type="scientific">[Candida] subhashii</name>
    <dbReference type="NCBI Taxonomy" id="561895"/>
    <lineage>
        <taxon>Eukaryota</taxon>
        <taxon>Fungi</taxon>
        <taxon>Dikarya</taxon>
        <taxon>Ascomycota</taxon>
        <taxon>Saccharomycotina</taxon>
        <taxon>Pichiomycetes</taxon>
        <taxon>Debaryomycetaceae</taxon>
        <taxon>Spathaspora</taxon>
    </lineage>
</organism>
<accession>A0A8J5R4H3</accession>
<dbReference type="PROSITE" id="PS51513">
    <property type="entry name" value="FFD"/>
    <property type="match status" value="1"/>
</dbReference>
<evidence type="ECO:0000259" key="4">
    <source>
        <dbReference type="PROSITE" id="PS51512"/>
    </source>
</evidence>
<dbReference type="InterPro" id="IPR025609">
    <property type="entry name" value="Lsm14-like_N"/>
</dbReference>
<dbReference type="GO" id="GO:0033962">
    <property type="term" value="P:P-body assembly"/>
    <property type="evidence" value="ECO:0007669"/>
    <property type="project" value="TreeGrafter"/>
</dbReference>
<dbReference type="PANTHER" id="PTHR13586:SF0">
    <property type="entry name" value="TRAILER HITCH, ISOFORM H"/>
    <property type="match status" value="1"/>
</dbReference>
<dbReference type="Proteomes" id="UP000694255">
    <property type="component" value="Unassembled WGS sequence"/>
</dbReference>
<feature type="domain" description="FFD box profile" evidence="5">
    <location>
        <begin position="254"/>
        <end position="270"/>
    </location>
</feature>
<dbReference type="PROSITE" id="PS51536">
    <property type="entry name" value="TFG"/>
    <property type="match status" value="1"/>
</dbReference>
<dbReference type="EMBL" id="JAGSYN010000051">
    <property type="protein sequence ID" value="KAG7665275.1"/>
    <property type="molecule type" value="Genomic_DNA"/>
</dbReference>
<evidence type="ECO:0000256" key="1">
    <source>
        <dbReference type="PROSITE-ProRule" id="PRU00846"/>
    </source>
</evidence>
<evidence type="ECO:0000259" key="5">
    <source>
        <dbReference type="PROSITE" id="PS51513"/>
    </source>
</evidence>
<feature type="compositionally biased region" description="Basic and acidic residues" evidence="3">
    <location>
        <begin position="171"/>
        <end position="180"/>
    </location>
</feature>